<protein>
    <submittedName>
        <fullName evidence="2">Uncharacterized protein</fullName>
    </submittedName>
</protein>
<reference evidence="2" key="1">
    <citation type="submission" date="2023-08" db="EMBL/GenBank/DDBJ databases">
        <authorList>
            <person name="Audoor S."/>
            <person name="Bilcke G."/>
        </authorList>
    </citation>
    <scope>NUCLEOTIDE SEQUENCE</scope>
</reference>
<evidence type="ECO:0000256" key="1">
    <source>
        <dbReference type="SAM" id="MobiDB-lite"/>
    </source>
</evidence>
<gene>
    <name evidence="2" type="ORF">CYCCA115_LOCUS4692</name>
</gene>
<feature type="compositionally biased region" description="Low complexity" evidence="1">
    <location>
        <begin position="60"/>
        <end position="71"/>
    </location>
</feature>
<evidence type="ECO:0000313" key="2">
    <source>
        <dbReference type="EMBL" id="CAJ1935357.1"/>
    </source>
</evidence>
<sequence>MNTFFATKQQRGNLMKEDRHVNVEQNQDDMEELMKLFSGLSLNCNETKAKMEEENDESMESSLQTTTTTTTKNEPNQVVLNLSDSAPLAFSQPATQDFVSESQGLDAAGDEIEAEMMATYLSLHPSSELATSNASVTELARRFSGLSIDCNAMEVDQDEMDIDLPEIYWMQVDFDEMEIDLPEIDWMQVDTDEMEVDGPSIFRRDRQPVPRFRMRPFSKQSSSFQCS</sequence>
<comment type="caution">
    <text evidence="2">The sequence shown here is derived from an EMBL/GenBank/DDBJ whole genome shotgun (WGS) entry which is preliminary data.</text>
</comment>
<name>A0AAD2CKK7_9STRA</name>
<accession>A0AAD2CKK7</accession>
<dbReference type="AlphaFoldDB" id="A0AAD2CKK7"/>
<feature type="region of interest" description="Disordered" evidence="1">
    <location>
        <begin position="49"/>
        <end position="76"/>
    </location>
</feature>
<proteinExistence type="predicted"/>
<keyword evidence="3" id="KW-1185">Reference proteome</keyword>
<dbReference type="Proteomes" id="UP001295423">
    <property type="component" value="Unassembled WGS sequence"/>
</dbReference>
<evidence type="ECO:0000313" key="3">
    <source>
        <dbReference type="Proteomes" id="UP001295423"/>
    </source>
</evidence>
<dbReference type="EMBL" id="CAKOGP040000458">
    <property type="protein sequence ID" value="CAJ1935357.1"/>
    <property type="molecule type" value="Genomic_DNA"/>
</dbReference>
<organism evidence="2 3">
    <name type="scientific">Cylindrotheca closterium</name>
    <dbReference type="NCBI Taxonomy" id="2856"/>
    <lineage>
        <taxon>Eukaryota</taxon>
        <taxon>Sar</taxon>
        <taxon>Stramenopiles</taxon>
        <taxon>Ochrophyta</taxon>
        <taxon>Bacillariophyta</taxon>
        <taxon>Bacillariophyceae</taxon>
        <taxon>Bacillariophycidae</taxon>
        <taxon>Bacillariales</taxon>
        <taxon>Bacillariaceae</taxon>
        <taxon>Cylindrotheca</taxon>
    </lineage>
</organism>